<gene>
    <name evidence="2" type="ORF">BDZ85DRAFT_135308</name>
</gene>
<evidence type="ECO:0000313" key="2">
    <source>
        <dbReference type="EMBL" id="KAF2221957.1"/>
    </source>
</evidence>
<evidence type="ECO:0000313" key="3">
    <source>
        <dbReference type="Proteomes" id="UP000799538"/>
    </source>
</evidence>
<keyword evidence="1" id="KW-0472">Membrane</keyword>
<dbReference type="AlphaFoldDB" id="A0A6A6G8G3"/>
<keyword evidence="1" id="KW-0812">Transmembrane</keyword>
<dbReference type="EMBL" id="ML992509">
    <property type="protein sequence ID" value="KAF2221957.1"/>
    <property type="molecule type" value="Genomic_DNA"/>
</dbReference>
<accession>A0A6A6G8G3</accession>
<proteinExistence type="predicted"/>
<evidence type="ECO:0000256" key="1">
    <source>
        <dbReference type="SAM" id="Phobius"/>
    </source>
</evidence>
<keyword evidence="3" id="KW-1185">Reference proteome</keyword>
<protein>
    <submittedName>
        <fullName evidence="2">Uncharacterized protein</fullName>
    </submittedName>
</protein>
<sequence length="110" mass="12580">MEEAKENHSQTPNRIMLQLTIIILLPQTIVLSRTPLHRRPMLNTIVLTSIVPSLIPPPPPHIRPFPPRPHPFQSSDVYPRRPRWMVQHGRSIGHVTVEGREGSRRVSIAV</sequence>
<organism evidence="2 3">
    <name type="scientific">Elsinoe ampelina</name>
    <dbReference type="NCBI Taxonomy" id="302913"/>
    <lineage>
        <taxon>Eukaryota</taxon>
        <taxon>Fungi</taxon>
        <taxon>Dikarya</taxon>
        <taxon>Ascomycota</taxon>
        <taxon>Pezizomycotina</taxon>
        <taxon>Dothideomycetes</taxon>
        <taxon>Dothideomycetidae</taxon>
        <taxon>Myriangiales</taxon>
        <taxon>Elsinoaceae</taxon>
        <taxon>Elsinoe</taxon>
    </lineage>
</organism>
<dbReference type="Proteomes" id="UP000799538">
    <property type="component" value="Unassembled WGS sequence"/>
</dbReference>
<name>A0A6A6G8G3_9PEZI</name>
<feature type="transmembrane region" description="Helical" evidence="1">
    <location>
        <begin position="15"/>
        <end position="32"/>
    </location>
</feature>
<keyword evidence="1" id="KW-1133">Transmembrane helix</keyword>
<reference evidence="3" key="1">
    <citation type="journal article" date="2020" name="Stud. Mycol.">
        <title>101 Dothideomycetes genomes: A test case for predicting lifestyles and emergence of pathogens.</title>
        <authorList>
            <person name="Haridas S."/>
            <person name="Albert R."/>
            <person name="Binder M."/>
            <person name="Bloem J."/>
            <person name="LaButti K."/>
            <person name="Salamov A."/>
            <person name="Andreopoulos B."/>
            <person name="Baker S."/>
            <person name="Barry K."/>
            <person name="Bills G."/>
            <person name="Bluhm B."/>
            <person name="Cannon C."/>
            <person name="Castanera R."/>
            <person name="Culley D."/>
            <person name="Daum C."/>
            <person name="Ezra D."/>
            <person name="Gonzalez J."/>
            <person name="Henrissat B."/>
            <person name="Kuo A."/>
            <person name="Liang C."/>
            <person name="Lipzen A."/>
            <person name="Lutzoni F."/>
            <person name="Magnuson J."/>
            <person name="Mondo S."/>
            <person name="Nolan M."/>
            <person name="Ohm R."/>
            <person name="Pangilinan J."/>
            <person name="Park H.-J."/>
            <person name="Ramirez L."/>
            <person name="Alfaro M."/>
            <person name="Sun H."/>
            <person name="Tritt A."/>
            <person name="Yoshinaga Y."/>
            <person name="Zwiers L.-H."/>
            <person name="Turgeon B."/>
            <person name="Goodwin S."/>
            <person name="Spatafora J."/>
            <person name="Crous P."/>
            <person name="Grigoriev I."/>
        </authorList>
    </citation>
    <scope>NUCLEOTIDE SEQUENCE [LARGE SCALE GENOMIC DNA]</scope>
    <source>
        <strain evidence="3">CECT 20119</strain>
    </source>
</reference>